<dbReference type="SUPFAM" id="SSF56784">
    <property type="entry name" value="HAD-like"/>
    <property type="match status" value="1"/>
</dbReference>
<dbReference type="PANTHER" id="PTHR46649:SF4">
    <property type="entry name" value="HALOACID DEHALOGENASE-LIKE HYDROLASE (HAD) SUPERFAMILY PROTEIN"/>
    <property type="match status" value="1"/>
</dbReference>
<evidence type="ECO:0000313" key="2">
    <source>
        <dbReference type="Proteomes" id="UP000005801"/>
    </source>
</evidence>
<dbReference type="Pfam" id="PF00702">
    <property type="entry name" value="Hydrolase"/>
    <property type="match status" value="1"/>
</dbReference>
<proteinExistence type="predicted"/>
<name>A6GIY9_9BACT</name>
<accession>A6GIY9</accession>
<dbReference type="SFLD" id="SFLDS00003">
    <property type="entry name" value="Haloacid_Dehalogenase"/>
    <property type="match status" value="1"/>
</dbReference>
<dbReference type="PANTHER" id="PTHR46649">
    <property type="match status" value="1"/>
</dbReference>
<organism evidence="1 2">
    <name type="scientific">Plesiocystis pacifica SIR-1</name>
    <dbReference type="NCBI Taxonomy" id="391625"/>
    <lineage>
        <taxon>Bacteria</taxon>
        <taxon>Pseudomonadati</taxon>
        <taxon>Myxococcota</taxon>
        <taxon>Polyangia</taxon>
        <taxon>Nannocystales</taxon>
        <taxon>Nannocystaceae</taxon>
        <taxon>Plesiocystis</taxon>
    </lineage>
</organism>
<dbReference type="Gene3D" id="3.40.50.1000">
    <property type="entry name" value="HAD superfamily/HAD-like"/>
    <property type="match status" value="1"/>
</dbReference>
<reference evidence="1 2" key="1">
    <citation type="submission" date="2007-06" db="EMBL/GenBank/DDBJ databases">
        <authorList>
            <person name="Shimkets L."/>
            <person name="Ferriera S."/>
            <person name="Johnson J."/>
            <person name="Kravitz S."/>
            <person name="Beeson K."/>
            <person name="Sutton G."/>
            <person name="Rogers Y.-H."/>
            <person name="Friedman R."/>
            <person name="Frazier M."/>
            <person name="Venter J.C."/>
        </authorList>
    </citation>
    <scope>NUCLEOTIDE SEQUENCE [LARGE SCALE GENOMIC DNA]</scope>
    <source>
        <strain evidence="1 2">SIR-1</strain>
    </source>
</reference>
<evidence type="ECO:0000313" key="1">
    <source>
        <dbReference type="EMBL" id="EDM74145.1"/>
    </source>
</evidence>
<dbReference type="InterPro" id="IPR044924">
    <property type="entry name" value="HAD-SF_hydro_IA_REG-2-like_cap"/>
</dbReference>
<sequence>MRHDALLLDAAGTLLHATEPVPEVYARVARSHGIELDAATVKGRFGAAMAEAAPLRLRSPDWREFWATVVHRCTGSESPALLDALVAHFRQPSAWRVAEGARACCEAARAKGMKLAVVSNWDHNLRGVLEGLGVLGWVDVAVISGEEGVEKPDPAIFERTLARLGVPAERAVHVGDSERADVEGARAAGCTGWLIGRDVADFEALAAALLAKD</sequence>
<dbReference type="InterPro" id="IPR036412">
    <property type="entry name" value="HAD-like_sf"/>
</dbReference>
<dbReference type="RefSeq" id="WP_006976675.1">
    <property type="nucleotide sequence ID" value="NZ_ABCS01000146.1"/>
</dbReference>
<dbReference type="NCBIfam" id="TIGR02252">
    <property type="entry name" value="DREG-2"/>
    <property type="match status" value="1"/>
</dbReference>
<dbReference type="AlphaFoldDB" id="A6GIY9"/>
<gene>
    <name evidence="1" type="ORF">PPSIR1_39080</name>
</gene>
<dbReference type="Gene3D" id="1.10.150.720">
    <property type="entry name" value="Haloacid dehalogenase-like hydrolase"/>
    <property type="match status" value="1"/>
</dbReference>
<dbReference type="NCBIfam" id="TIGR01509">
    <property type="entry name" value="HAD-SF-IA-v3"/>
    <property type="match status" value="1"/>
</dbReference>
<protein>
    <submittedName>
        <fullName evidence="1">Uncharacterized protein</fullName>
    </submittedName>
</protein>
<dbReference type="STRING" id="391625.PPSIR1_39080"/>
<comment type="caution">
    <text evidence="1">The sequence shown here is derived from an EMBL/GenBank/DDBJ whole genome shotgun (WGS) entry which is preliminary data.</text>
</comment>
<dbReference type="InterPro" id="IPR011949">
    <property type="entry name" value="HAD-SF_hydro_IA_REG-2-like"/>
</dbReference>
<dbReference type="OrthoDB" id="367448at2"/>
<keyword evidence="2" id="KW-1185">Reference proteome</keyword>
<dbReference type="Proteomes" id="UP000005801">
    <property type="component" value="Unassembled WGS sequence"/>
</dbReference>
<dbReference type="CDD" id="cd16415">
    <property type="entry name" value="HAD_dREG-2_like"/>
    <property type="match status" value="1"/>
</dbReference>
<dbReference type="eggNOG" id="COG0546">
    <property type="taxonomic scope" value="Bacteria"/>
</dbReference>
<dbReference type="EMBL" id="ABCS01000146">
    <property type="protein sequence ID" value="EDM74145.1"/>
    <property type="molecule type" value="Genomic_DNA"/>
</dbReference>
<dbReference type="NCBIfam" id="TIGR01549">
    <property type="entry name" value="HAD-SF-IA-v1"/>
    <property type="match status" value="1"/>
</dbReference>
<dbReference type="InterPro" id="IPR006439">
    <property type="entry name" value="HAD-SF_hydro_IA"/>
</dbReference>
<dbReference type="SFLD" id="SFLDG01129">
    <property type="entry name" value="C1.5:_HAD__Beta-PGM__Phosphata"/>
    <property type="match status" value="1"/>
</dbReference>
<dbReference type="InterPro" id="IPR023214">
    <property type="entry name" value="HAD_sf"/>
</dbReference>